<evidence type="ECO:0000313" key="2">
    <source>
        <dbReference type="EMBL" id="PPU02284.1"/>
    </source>
</evidence>
<name>A0A2S7A5E1_9XANT</name>
<sequence length="131" mass="13809">MTLIPPVPPITAGSGVSTPALSPTAAAPNQTLVSRFQALMQSSNPLPPAMQRAGEPSMVSRVIDVQNDGVRTVAEHIDAFSMQAPTMGLQEVTAQQIKLMHELTMVGFNLNVSVGVAQSGKNAVQTLFKNQ</sequence>
<accession>A0A2S7A5E1</accession>
<dbReference type="EMBL" id="MDSL01000008">
    <property type="protein sequence ID" value="PPU02284.1"/>
    <property type="molecule type" value="Genomic_DNA"/>
</dbReference>
<dbReference type="AlphaFoldDB" id="A0A2S7A5E1"/>
<dbReference type="InterPro" id="IPR013391">
    <property type="entry name" value="T3SS_HrpB2"/>
</dbReference>
<dbReference type="NCBIfam" id="TIGR02558">
    <property type="entry name" value="HrpB2"/>
    <property type="match status" value="1"/>
</dbReference>
<dbReference type="RefSeq" id="WP_104562758.1">
    <property type="nucleotide sequence ID" value="NZ_MDSK01000012.1"/>
</dbReference>
<protein>
    <submittedName>
        <fullName evidence="2">Type III secretion protein HrpB2</fullName>
    </submittedName>
</protein>
<gene>
    <name evidence="2" type="ORF">XarbCFBP7409_05945</name>
</gene>
<proteinExistence type="predicted"/>
<organism evidence="2 3">
    <name type="scientific">Xanthomonas arboricola pv. guizotiae</name>
    <dbReference type="NCBI Taxonomy" id="487867"/>
    <lineage>
        <taxon>Bacteria</taxon>
        <taxon>Pseudomonadati</taxon>
        <taxon>Pseudomonadota</taxon>
        <taxon>Gammaproteobacteria</taxon>
        <taxon>Lysobacterales</taxon>
        <taxon>Lysobacteraceae</taxon>
        <taxon>Xanthomonas</taxon>
    </lineage>
</organism>
<evidence type="ECO:0000256" key="1">
    <source>
        <dbReference type="SAM" id="MobiDB-lite"/>
    </source>
</evidence>
<evidence type="ECO:0000313" key="3">
    <source>
        <dbReference type="Proteomes" id="UP000238049"/>
    </source>
</evidence>
<comment type="caution">
    <text evidence="2">The sequence shown here is derived from an EMBL/GenBank/DDBJ whole genome shotgun (WGS) entry which is preliminary data.</text>
</comment>
<dbReference type="Proteomes" id="UP000238049">
    <property type="component" value="Unassembled WGS sequence"/>
</dbReference>
<feature type="region of interest" description="Disordered" evidence="1">
    <location>
        <begin position="1"/>
        <end position="23"/>
    </location>
</feature>
<dbReference type="Pfam" id="PF09487">
    <property type="entry name" value="HrpB2"/>
    <property type="match status" value="1"/>
</dbReference>
<reference evidence="2 3" key="1">
    <citation type="submission" date="2016-08" db="EMBL/GenBank/DDBJ databases">
        <title>Evolution of the type three secretion system and type three effector repertoires in Xanthomonas.</title>
        <authorList>
            <person name="Merda D."/>
            <person name="Briand M."/>
            <person name="Bosis E."/>
            <person name="Rousseau C."/>
            <person name="Portier P."/>
            <person name="Jacques M.-A."/>
            <person name="Fischer-Le Saux M."/>
        </authorList>
    </citation>
    <scope>NUCLEOTIDE SEQUENCE [LARGE SCALE GENOMIC DNA]</scope>
    <source>
        <strain evidence="2 3">CFBP 7409</strain>
    </source>
</reference>